<sequence>MLNKIKYHKPSPYLPYARAWVNISLLRDLSTLHSPVGSHLNSIFINLRFSSEITKTKISFKSIFCLSSCTVRAPIRSALSHRLGGQGMLKDVREGPEAIF</sequence>
<reference evidence="1 2" key="2">
    <citation type="journal article" date="2022" name="Mol. Ecol. Resour.">
        <title>The genomes of chicory, endive, great burdock and yacon provide insights into Asteraceae paleo-polyploidization history and plant inulin production.</title>
        <authorList>
            <person name="Fan W."/>
            <person name="Wang S."/>
            <person name="Wang H."/>
            <person name="Wang A."/>
            <person name="Jiang F."/>
            <person name="Liu H."/>
            <person name="Zhao H."/>
            <person name="Xu D."/>
            <person name="Zhang Y."/>
        </authorList>
    </citation>
    <scope>NUCLEOTIDE SEQUENCE [LARGE SCALE GENOMIC DNA]</scope>
    <source>
        <strain evidence="2">cv. Niubang</strain>
    </source>
</reference>
<gene>
    <name evidence="1" type="ORF">L6452_37867</name>
</gene>
<organism evidence="1 2">
    <name type="scientific">Arctium lappa</name>
    <name type="common">Greater burdock</name>
    <name type="synonym">Lappa major</name>
    <dbReference type="NCBI Taxonomy" id="4217"/>
    <lineage>
        <taxon>Eukaryota</taxon>
        <taxon>Viridiplantae</taxon>
        <taxon>Streptophyta</taxon>
        <taxon>Embryophyta</taxon>
        <taxon>Tracheophyta</taxon>
        <taxon>Spermatophyta</taxon>
        <taxon>Magnoliopsida</taxon>
        <taxon>eudicotyledons</taxon>
        <taxon>Gunneridae</taxon>
        <taxon>Pentapetalae</taxon>
        <taxon>asterids</taxon>
        <taxon>campanulids</taxon>
        <taxon>Asterales</taxon>
        <taxon>Asteraceae</taxon>
        <taxon>Carduoideae</taxon>
        <taxon>Cardueae</taxon>
        <taxon>Arctiinae</taxon>
        <taxon>Arctium</taxon>
    </lineage>
</organism>
<protein>
    <submittedName>
        <fullName evidence="1">Uncharacterized protein</fullName>
    </submittedName>
</protein>
<evidence type="ECO:0000313" key="2">
    <source>
        <dbReference type="Proteomes" id="UP001055879"/>
    </source>
</evidence>
<keyword evidence="2" id="KW-1185">Reference proteome</keyword>
<dbReference type="Proteomes" id="UP001055879">
    <property type="component" value="Linkage Group LG14"/>
</dbReference>
<dbReference type="EMBL" id="CM042060">
    <property type="protein sequence ID" value="KAI3678570.1"/>
    <property type="molecule type" value="Genomic_DNA"/>
</dbReference>
<accession>A0ACB8Y588</accession>
<evidence type="ECO:0000313" key="1">
    <source>
        <dbReference type="EMBL" id="KAI3678570.1"/>
    </source>
</evidence>
<name>A0ACB8Y588_ARCLA</name>
<reference evidence="2" key="1">
    <citation type="journal article" date="2022" name="Mol. Ecol. Resour.">
        <title>The genomes of chicory, endive, great burdock and yacon provide insights into Asteraceae palaeo-polyploidization history and plant inulin production.</title>
        <authorList>
            <person name="Fan W."/>
            <person name="Wang S."/>
            <person name="Wang H."/>
            <person name="Wang A."/>
            <person name="Jiang F."/>
            <person name="Liu H."/>
            <person name="Zhao H."/>
            <person name="Xu D."/>
            <person name="Zhang Y."/>
        </authorList>
    </citation>
    <scope>NUCLEOTIDE SEQUENCE [LARGE SCALE GENOMIC DNA]</scope>
    <source>
        <strain evidence="2">cv. Niubang</strain>
    </source>
</reference>
<comment type="caution">
    <text evidence="1">The sequence shown here is derived from an EMBL/GenBank/DDBJ whole genome shotgun (WGS) entry which is preliminary data.</text>
</comment>
<proteinExistence type="predicted"/>